<dbReference type="InterPro" id="IPR002491">
    <property type="entry name" value="ABC_transptr_periplasmic_BD"/>
</dbReference>
<dbReference type="Pfam" id="PF01497">
    <property type="entry name" value="Peripla_BP_2"/>
    <property type="match status" value="1"/>
</dbReference>
<reference evidence="4" key="1">
    <citation type="submission" date="2016-10" db="EMBL/GenBank/DDBJ databases">
        <authorList>
            <person name="Varghese N."/>
            <person name="Submissions S."/>
        </authorList>
    </citation>
    <scope>NUCLEOTIDE SEQUENCE [LARGE SCALE GENOMIC DNA]</scope>
    <source>
        <strain evidence="4">DSM 21580</strain>
    </source>
</reference>
<protein>
    <submittedName>
        <fullName evidence="3">Substrate-binding protein</fullName>
    </submittedName>
</protein>
<dbReference type="EMBL" id="FNUS01000001">
    <property type="protein sequence ID" value="SEF56447.1"/>
    <property type="molecule type" value="Genomic_DNA"/>
</dbReference>
<feature type="domain" description="Fe/B12 periplasmic-binding" evidence="2">
    <location>
        <begin position="2"/>
        <end position="241"/>
    </location>
</feature>
<dbReference type="OrthoDB" id="9816357at2"/>
<name>A0A1H5T342_9FLAO</name>
<keyword evidence="4" id="KW-1185">Reference proteome</keyword>
<dbReference type="InterPro" id="IPR054828">
    <property type="entry name" value="Vit_B12_bind_prot"/>
</dbReference>
<evidence type="ECO:0000256" key="1">
    <source>
        <dbReference type="ARBA" id="ARBA00022729"/>
    </source>
</evidence>
<gene>
    <name evidence="3" type="ORF">SAMN05421847_0328</name>
</gene>
<evidence type="ECO:0000259" key="2">
    <source>
        <dbReference type="PROSITE" id="PS50983"/>
    </source>
</evidence>
<dbReference type="PANTHER" id="PTHR30535:SF35">
    <property type="entry name" value="PERIPLASMIC BINDING PROTEIN"/>
    <property type="match status" value="1"/>
</dbReference>
<sequence>MKIISLVPSITKTLFDLGLDNHELVGRTKFCIHPENLVKNIPIIGGTKNLNIEKIKALKPDLILANKEENVKEQVEELQKYFRVWVSDIKNLKDNENFLWELGMVLKNRNEAEKFNQKITAIFDNFKENKPKKVAYLIWQNPLMTIGGDTFINEILEKIGFENIFKNQKRYPEINLEDLEKADYLFLSTEPFPFNEKHVLELQIRFPKIKILLVDGEAFSWFGSHIAEFGTYFENLAGVRN</sequence>
<keyword evidence="1" id="KW-0732">Signal</keyword>
<proteinExistence type="predicted"/>
<dbReference type="PROSITE" id="PS50983">
    <property type="entry name" value="FE_B12_PBP"/>
    <property type="match status" value="1"/>
</dbReference>
<evidence type="ECO:0000313" key="3">
    <source>
        <dbReference type="EMBL" id="SEF56447.1"/>
    </source>
</evidence>
<dbReference type="PANTHER" id="PTHR30535">
    <property type="entry name" value="VITAMIN B12-BINDING PROTEIN"/>
    <property type="match status" value="1"/>
</dbReference>
<organism evidence="3 4">
    <name type="scientific">Halpernia humi</name>
    <dbReference type="NCBI Taxonomy" id="493375"/>
    <lineage>
        <taxon>Bacteria</taxon>
        <taxon>Pseudomonadati</taxon>
        <taxon>Bacteroidota</taxon>
        <taxon>Flavobacteriia</taxon>
        <taxon>Flavobacteriales</taxon>
        <taxon>Weeksellaceae</taxon>
        <taxon>Chryseobacterium group</taxon>
        <taxon>Halpernia</taxon>
    </lineage>
</organism>
<evidence type="ECO:0000313" key="4">
    <source>
        <dbReference type="Proteomes" id="UP000236738"/>
    </source>
</evidence>
<dbReference type="Proteomes" id="UP000236738">
    <property type="component" value="Unassembled WGS sequence"/>
</dbReference>
<dbReference type="SUPFAM" id="SSF53807">
    <property type="entry name" value="Helical backbone' metal receptor"/>
    <property type="match status" value="1"/>
</dbReference>
<dbReference type="Gene3D" id="3.40.50.1980">
    <property type="entry name" value="Nitrogenase molybdenum iron protein domain"/>
    <property type="match status" value="2"/>
</dbReference>
<dbReference type="AlphaFoldDB" id="A0A1H5T342"/>
<dbReference type="RefSeq" id="WP_103912367.1">
    <property type="nucleotide sequence ID" value="NZ_FNUS01000001.1"/>
</dbReference>
<dbReference type="InterPro" id="IPR050902">
    <property type="entry name" value="ABC_Transporter_SBP"/>
</dbReference>
<dbReference type="NCBIfam" id="NF038402">
    <property type="entry name" value="TroA_like"/>
    <property type="match status" value="1"/>
</dbReference>
<accession>A0A1H5T342</accession>